<dbReference type="GO" id="GO:0004157">
    <property type="term" value="F:dihydropyrimidinase activity"/>
    <property type="evidence" value="ECO:0007669"/>
    <property type="project" value="UniProtKB-EC"/>
</dbReference>
<evidence type="ECO:0000256" key="2">
    <source>
        <dbReference type="ARBA" id="ARBA00008829"/>
    </source>
</evidence>
<feature type="domain" description="Amidohydrolase-related" evidence="6">
    <location>
        <begin position="51"/>
        <end position="437"/>
    </location>
</feature>
<dbReference type="EC" id="3.5.2.2" evidence="7"/>
<protein>
    <submittedName>
        <fullName evidence="7">Dihydropyrimidinase</fullName>
        <ecNumber evidence="7">3.5.2.2</ecNumber>
    </submittedName>
</protein>
<evidence type="ECO:0000256" key="4">
    <source>
        <dbReference type="ARBA" id="ARBA00022801"/>
    </source>
</evidence>
<dbReference type="Gene3D" id="3.20.20.140">
    <property type="entry name" value="Metal-dependent hydrolases"/>
    <property type="match status" value="1"/>
</dbReference>
<evidence type="ECO:0000256" key="5">
    <source>
        <dbReference type="PIRSR" id="PIRSR611778-50"/>
    </source>
</evidence>
<evidence type="ECO:0000313" key="7">
    <source>
        <dbReference type="EMBL" id="HGZ44649.1"/>
    </source>
</evidence>
<proteinExistence type="inferred from homology"/>
<comment type="PTM">
    <text evidence="5">Carbamylation allows a single lysine to coordinate two divalent metal cations.</text>
</comment>
<comment type="cofactor">
    <cofactor evidence="1">
        <name>Zn(2+)</name>
        <dbReference type="ChEBI" id="CHEBI:29105"/>
    </cofactor>
</comment>
<name>A0A832I4E3_UNCEI</name>
<dbReference type="GO" id="GO:0046872">
    <property type="term" value="F:metal ion binding"/>
    <property type="evidence" value="ECO:0007669"/>
    <property type="project" value="UniProtKB-KW"/>
</dbReference>
<dbReference type="InterPro" id="IPR006680">
    <property type="entry name" value="Amidohydro-rel"/>
</dbReference>
<dbReference type="AlphaFoldDB" id="A0A832I4E3"/>
<accession>A0A832I4E3</accession>
<reference evidence="7" key="1">
    <citation type="journal article" date="2020" name="mSystems">
        <title>Genome- and Community-Level Interaction Insights into Carbon Utilization and Element Cycling Functions of Hydrothermarchaeota in Hydrothermal Sediment.</title>
        <authorList>
            <person name="Zhou Z."/>
            <person name="Liu Y."/>
            <person name="Xu W."/>
            <person name="Pan J."/>
            <person name="Luo Z.H."/>
            <person name="Li M."/>
        </authorList>
    </citation>
    <scope>NUCLEOTIDE SEQUENCE [LARGE SCALE GENOMIC DNA]</scope>
    <source>
        <strain evidence="7">SpSt-381</strain>
    </source>
</reference>
<evidence type="ECO:0000256" key="3">
    <source>
        <dbReference type="ARBA" id="ARBA00022723"/>
    </source>
</evidence>
<dbReference type="GO" id="GO:0005829">
    <property type="term" value="C:cytosol"/>
    <property type="evidence" value="ECO:0007669"/>
    <property type="project" value="TreeGrafter"/>
</dbReference>
<dbReference type="CDD" id="cd01314">
    <property type="entry name" value="D-HYD"/>
    <property type="match status" value="1"/>
</dbReference>
<keyword evidence="4 7" id="KW-0378">Hydrolase</keyword>
<feature type="modified residue" description="N6-carboxylysine" evidence="5">
    <location>
        <position position="150"/>
    </location>
</feature>
<dbReference type="InterPro" id="IPR032466">
    <property type="entry name" value="Metal_Hydrolase"/>
</dbReference>
<dbReference type="EMBL" id="DSQF01000030">
    <property type="protein sequence ID" value="HGZ44649.1"/>
    <property type="molecule type" value="Genomic_DNA"/>
</dbReference>
<dbReference type="InterPro" id="IPR011059">
    <property type="entry name" value="Metal-dep_hydrolase_composite"/>
</dbReference>
<evidence type="ECO:0000256" key="1">
    <source>
        <dbReference type="ARBA" id="ARBA00001947"/>
    </source>
</evidence>
<dbReference type="Gene3D" id="2.30.40.10">
    <property type="entry name" value="Urease, subunit C, domain 1"/>
    <property type="match status" value="1"/>
</dbReference>
<dbReference type="SUPFAM" id="SSF51556">
    <property type="entry name" value="Metallo-dependent hydrolases"/>
    <property type="match status" value="1"/>
</dbReference>
<comment type="similarity">
    <text evidence="2">Belongs to the metallo-dependent hydrolases superfamily. Hydantoinase/dihydropyrimidinase family.</text>
</comment>
<dbReference type="FunFam" id="3.20.20.140:FF:000076">
    <property type="entry name" value="Dihydropyrimidinase like 2"/>
    <property type="match status" value="1"/>
</dbReference>
<dbReference type="PANTHER" id="PTHR11647:SF1">
    <property type="entry name" value="COLLAPSIN RESPONSE MEDIATOR PROTEIN"/>
    <property type="match status" value="1"/>
</dbReference>
<dbReference type="SUPFAM" id="SSF51338">
    <property type="entry name" value="Composite domain of metallo-dependent hydrolases"/>
    <property type="match status" value="1"/>
</dbReference>
<keyword evidence="3" id="KW-0479">Metal-binding</keyword>
<comment type="caution">
    <text evidence="7">The sequence shown here is derived from an EMBL/GenBank/DDBJ whole genome shotgun (WGS) entry which is preliminary data.</text>
</comment>
<dbReference type="InterPro" id="IPR011778">
    <property type="entry name" value="Hydantoinase/dihydroPyrase"/>
</dbReference>
<dbReference type="Pfam" id="PF01979">
    <property type="entry name" value="Amidohydro_1"/>
    <property type="match status" value="1"/>
</dbReference>
<dbReference type="InterPro" id="IPR050378">
    <property type="entry name" value="Metallo-dep_Hydrolases_sf"/>
</dbReference>
<sequence>MGLLIRNGEVVNAGERFMADVRADGGTITELGARLEPRAGDTVIDAAGRHVLPGFVDPHVHMELPFMGTVSADDFESGTASGAAGGTTCIIDFCIPAPGESLLAALETWRGRAAKAVTDYTFHMAITSWSERTAAEMREVVERHGITSFKVFMAYKGAIMVDDGALFRVMQEAAKLGAVVTVHAENGDVVWHLQRELIARGNTGPEFHPVSRPSAVEGEATERALMMARLTGAAAYIVHMTCKEAVHALERAKLEGQRCYGETCPQYLLLDDTVFDRPDFEGSAFVMSPPIRPPHAGHHAALWNGLAHRMLDAVGTDHCPFTHEQKKMGLGDFTKIPNGAAGIEDRLLLLYTHGVRAGRFDLCRMVELGAAAPARIFGLARKGAVAVGMDADLVVLDPEGRGVRSAKTHHSRGDRNVFEGIETRGRIAATIVGGAVVWDGARLTPTRGAGRFIARTPSHFAHHAEVRP</sequence>
<gene>
    <name evidence="7" type="primary">hydA</name>
    <name evidence="7" type="ORF">ENR23_14805</name>
</gene>
<organism evidence="7">
    <name type="scientific">Eiseniibacteriota bacterium</name>
    <dbReference type="NCBI Taxonomy" id="2212470"/>
    <lineage>
        <taxon>Bacteria</taxon>
        <taxon>Candidatus Eiseniibacteriota</taxon>
    </lineage>
</organism>
<evidence type="ECO:0000259" key="6">
    <source>
        <dbReference type="Pfam" id="PF01979"/>
    </source>
</evidence>
<dbReference type="PANTHER" id="PTHR11647">
    <property type="entry name" value="HYDRANTOINASE/DIHYDROPYRIMIDINASE FAMILY MEMBER"/>
    <property type="match status" value="1"/>
</dbReference>
<dbReference type="NCBIfam" id="TIGR02033">
    <property type="entry name" value="D-hydantoinase"/>
    <property type="match status" value="1"/>
</dbReference>